<reference evidence="21" key="2">
    <citation type="submission" date="2019-01" db="UniProtKB">
        <authorList>
            <consortium name="EnsemblPlants"/>
        </authorList>
    </citation>
    <scope>IDENTIFICATION</scope>
    <source>
        <strain evidence="21">cv. Heinz 1706</strain>
    </source>
</reference>
<evidence type="ECO:0000256" key="3">
    <source>
        <dbReference type="ARBA" id="ARBA00004906"/>
    </source>
</evidence>
<protein>
    <recommendedName>
        <fullName evidence="20">RING-type domain-containing protein</fullName>
    </recommendedName>
</protein>
<dbReference type="SUPFAM" id="SSF57850">
    <property type="entry name" value="RING/U-box"/>
    <property type="match status" value="6"/>
</dbReference>
<accession>A0A3Q7ELF4</accession>
<feature type="transmembrane region" description="Helical" evidence="18">
    <location>
        <begin position="822"/>
        <end position="847"/>
    </location>
</feature>
<comment type="catalytic activity">
    <reaction evidence="16">
        <text>L-seryl-[protein] + ATP = O-phospho-L-seryl-[protein] + ADP + H(+)</text>
        <dbReference type="Rhea" id="RHEA:17989"/>
        <dbReference type="Rhea" id="RHEA-COMP:9863"/>
        <dbReference type="Rhea" id="RHEA-COMP:11604"/>
        <dbReference type="ChEBI" id="CHEBI:15378"/>
        <dbReference type="ChEBI" id="CHEBI:29999"/>
        <dbReference type="ChEBI" id="CHEBI:30616"/>
        <dbReference type="ChEBI" id="CHEBI:83421"/>
        <dbReference type="ChEBI" id="CHEBI:456216"/>
        <dbReference type="EC" id="2.7.11.1"/>
    </reaction>
</comment>
<dbReference type="SMART" id="SM00184">
    <property type="entry name" value="RING"/>
    <property type="match status" value="6"/>
</dbReference>
<evidence type="ECO:0000256" key="1">
    <source>
        <dbReference type="ARBA" id="ARBA00000900"/>
    </source>
</evidence>
<evidence type="ECO:0000256" key="13">
    <source>
        <dbReference type="ARBA" id="ARBA00023180"/>
    </source>
</evidence>
<reference evidence="21" key="1">
    <citation type="journal article" date="2012" name="Nature">
        <title>The tomato genome sequence provides insights into fleshy fruit evolution.</title>
        <authorList>
            <consortium name="Tomato Genome Consortium"/>
        </authorList>
    </citation>
    <scope>NUCLEOTIDE SEQUENCE [LARGE SCALE GENOMIC DNA]</scope>
    <source>
        <strain evidence="21">cv. Heinz 1706</strain>
    </source>
</reference>
<dbReference type="InterPro" id="IPR032872">
    <property type="entry name" value="WAK_assoc_C"/>
</dbReference>
<dbReference type="PROSITE" id="PS50089">
    <property type="entry name" value="ZF_RING_2"/>
    <property type="match status" value="5"/>
</dbReference>
<feature type="domain" description="RING-type" evidence="20">
    <location>
        <begin position="1574"/>
        <end position="1616"/>
    </location>
</feature>
<organism evidence="21">
    <name type="scientific">Solanum lycopersicum</name>
    <name type="common">Tomato</name>
    <name type="synonym">Lycopersicon esculentum</name>
    <dbReference type="NCBI Taxonomy" id="4081"/>
    <lineage>
        <taxon>Eukaryota</taxon>
        <taxon>Viridiplantae</taxon>
        <taxon>Streptophyta</taxon>
        <taxon>Embryophyta</taxon>
        <taxon>Tracheophyta</taxon>
        <taxon>Spermatophyta</taxon>
        <taxon>Magnoliopsida</taxon>
        <taxon>eudicotyledons</taxon>
        <taxon>Gunneridae</taxon>
        <taxon>Pentapetalae</taxon>
        <taxon>asterids</taxon>
        <taxon>lamiids</taxon>
        <taxon>Solanales</taxon>
        <taxon>Solanaceae</taxon>
        <taxon>Solanoideae</taxon>
        <taxon>Solaneae</taxon>
        <taxon>Solanum</taxon>
        <taxon>Solanum subgen. Lycopersicon</taxon>
    </lineage>
</organism>
<evidence type="ECO:0000256" key="16">
    <source>
        <dbReference type="ARBA" id="ARBA00048679"/>
    </source>
</evidence>
<keyword evidence="6" id="KW-0479">Metal-binding</keyword>
<dbReference type="InterPro" id="IPR001841">
    <property type="entry name" value="Znf_RING"/>
</dbReference>
<evidence type="ECO:0000256" key="18">
    <source>
        <dbReference type="SAM" id="Phobius"/>
    </source>
</evidence>
<evidence type="ECO:0000256" key="4">
    <source>
        <dbReference type="ARBA" id="ARBA00022679"/>
    </source>
</evidence>
<dbReference type="PANTHER" id="PTHR46279">
    <property type="entry name" value="RING/U-BOX SUPERFAMILY PROTEIN"/>
    <property type="match status" value="1"/>
</dbReference>
<dbReference type="PANTHER" id="PTHR46279:SF32">
    <property type="entry name" value="RING-H2 FINGER PROTEIN ATL21A"/>
    <property type="match status" value="1"/>
</dbReference>
<keyword evidence="10" id="KW-0862">Zinc</keyword>
<comment type="similarity">
    <text evidence="14">Belongs to the RING-type zinc finger family. ATL subfamily.</text>
</comment>
<feature type="chain" id="PRO_5018767005" description="RING-type domain-containing protein" evidence="19">
    <location>
        <begin position="20"/>
        <end position="1621"/>
    </location>
</feature>
<evidence type="ECO:0000256" key="15">
    <source>
        <dbReference type="ARBA" id="ARBA00047899"/>
    </source>
</evidence>
<evidence type="ECO:0000313" key="21">
    <source>
        <dbReference type="EnsemblPlants" id="Solyc01g095810.3.1"/>
    </source>
</evidence>
<dbReference type="GO" id="GO:0004674">
    <property type="term" value="F:protein serine/threonine kinase activity"/>
    <property type="evidence" value="ECO:0007669"/>
    <property type="project" value="UniProtKB-EC"/>
</dbReference>
<dbReference type="GO" id="GO:0061630">
    <property type="term" value="F:ubiquitin protein ligase activity"/>
    <property type="evidence" value="ECO:0007669"/>
    <property type="project" value="UniProtKB-EC"/>
</dbReference>
<feature type="signal peptide" evidence="19">
    <location>
        <begin position="1"/>
        <end position="19"/>
    </location>
</feature>
<evidence type="ECO:0000259" key="20">
    <source>
        <dbReference type="PROSITE" id="PS50089"/>
    </source>
</evidence>
<dbReference type="InterPro" id="IPR025287">
    <property type="entry name" value="WAK_GUB"/>
</dbReference>
<keyword evidence="7 19" id="KW-0732">Signal</keyword>
<evidence type="ECO:0000256" key="12">
    <source>
        <dbReference type="ARBA" id="ARBA00023136"/>
    </source>
</evidence>
<feature type="domain" description="RING-type" evidence="20">
    <location>
        <begin position="321"/>
        <end position="364"/>
    </location>
</feature>
<dbReference type="Gene3D" id="3.30.40.10">
    <property type="entry name" value="Zinc/RING finger domain, C3HC4 (zinc finger)"/>
    <property type="match status" value="6"/>
</dbReference>
<keyword evidence="13" id="KW-0325">Glycoprotein</keyword>
<evidence type="ECO:0000256" key="14">
    <source>
        <dbReference type="ARBA" id="ARBA00024209"/>
    </source>
</evidence>
<evidence type="ECO:0000256" key="6">
    <source>
        <dbReference type="ARBA" id="ARBA00022723"/>
    </source>
</evidence>
<dbReference type="InterPro" id="IPR046948">
    <property type="entry name" value="ATL20-22-like"/>
</dbReference>
<comment type="catalytic activity">
    <reaction evidence="1">
        <text>S-ubiquitinyl-[E2 ubiquitin-conjugating enzyme]-L-cysteine + [acceptor protein]-L-lysine = [E2 ubiquitin-conjugating enzyme]-L-cysteine + N(6)-ubiquitinyl-[acceptor protein]-L-lysine.</text>
        <dbReference type="EC" id="2.3.2.27"/>
    </reaction>
</comment>
<evidence type="ECO:0000313" key="22">
    <source>
        <dbReference type="Proteomes" id="UP000004994"/>
    </source>
</evidence>
<evidence type="ECO:0000256" key="2">
    <source>
        <dbReference type="ARBA" id="ARBA00004167"/>
    </source>
</evidence>
<keyword evidence="4" id="KW-0808">Transferase</keyword>
<evidence type="ECO:0000256" key="19">
    <source>
        <dbReference type="SAM" id="SignalP"/>
    </source>
</evidence>
<dbReference type="CDD" id="cd16461">
    <property type="entry name" value="RING-H2_EL5-like"/>
    <property type="match status" value="3"/>
</dbReference>
<feature type="domain" description="RING-type" evidence="20">
    <location>
        <begin position="588"/>
        <end position="627"/>
    </location>
</feature>
<dbReference type="GO" id="GO:0008270">
    <property type="term" value="F:zinc ion binding"/>
    <property type="evidence" value="ECO:0007669"/>
    <property type="project" value="UniProtKB-KW"/>
</dbReference>
<dbReference type="Pfam" id="PF14380">
    <property type="entry name" value="WAK_assoc"/>
    <property type="match status" value="3"/>
</dbReference>
<keyword evidence="9" id="KW-0833">Ubl conjugation pathway</keyword>
<keyword evidence="8 17" id="KW-0863">Zinc-finger</keyword>
<feature type="transmembrane region" description="Helical" evidence="18">
    <location>
        <begin position="509"/>
        <end position="528"/>
    </location>
</feature>
<comment type="catalytic activity">
    <reaction evidence="15">
        <text>L-threonyl-[protein] + ATP = O-phospho-L-threonyl-[protein] + ADP + H(+)</text>
        <dbReference type="Rhea" id="RHEA:46608"/>
        <dbReference type="Rhea" id="RHEA-COMP:11060"/>
        <dbReference type="Rhea" id="RHEA-COMP:11605"/>
        <dbReference type="ChEBI" id="CHEBI:15378"/>
        <dbReference type="ChEBI" id="CHEBI:30013"/>
        <dbReference type="ChEBI" id="CHEBI:30616"/>
        <dbReference type="ChEBI" id="CHEBI:61977"/>
        <dbReference type="ChEBI" id="CHEBI:456216"/>
        <dbReference type="EC" id="2.7.11.1"/>
    </reaction>
</comment>
<dbReference type="EnsemblPlants" id="Solyc01g095810.3.1">
    <property type="protein sequence ID" value="Solyc01g095810.3.1"/>
    <property type="gene ID" value="Solyc01g095810.3"/>
</dbReference>
<feature type="domain" description="RING-type" evidence="20">
    <location>
        <begin position="908"/>
        <end position="950"/>
    </location>
</feature>
<feature type="transmembrane region" description="Helical" evidence="18">
    <location>
        <begin position="243"/>
        <end position="265"/>
    </location>
</feature>
<evidence type="ECO:0000256" key="8">
    <source>
        <dbReference type="ARBA" id="ARBA00022771"/>
    </source>
</evidence>
<evidence type="ECO:0000256" key="9">
    <source>
        <dbReference type="ARBA" id="ARBA00022786"/>
    </source>
</evidence>
<keyword evidence="5 18" id="KW-0812">Transmembrane</keyword>
<sequence length="1621" mass="180011">MDILKFISFSFLLCLTVYARYDCPDSTCGNNHFDIRFPFGIEGSQNLQNCSYPGFSLICSNQGRSILSLPGAGDYYVRDIDYQTQEIQLYDPSDCLPKRLMNFSTSFSPPSLFKAVAYRNYTFLTCSTNSVLSRSNAISCLSNSTTSTLATTSPSIASQMISLYNCSIINNSSVPASWAFQYQSDFLTDLITDLVLTWDEPNCQECEVNHGVCGFKNAIIREIQCFDSPVTGNKRPVQQVLKFIAITLLIPGMTCLIGVSCYFCLECRRSSHTSVAIQRIIIGTTVAPQPATGLDDSTIESYTKVVLGESGRVPGPNHGSCPICLAEYHPKEIVKSIPECEHCFHAECVDEWLKINESPQNQLCTYNPGFNLICNNEGKAILNLPGAGYFHVRDINYLTQRIQLYDPYNCLPERLTKFELHSSSVFKPVYYRDYIFLTCSTDTINPYLNVIGCMSNSTISTLATSYLSFASSTILSSYNCKVTSTASLPVSWTRNEEGAFSNSSKAKKIFRIVALSLVIPALMCSLVLTCYICYKQSQEAAALLNTGRAAVVPRPEMIIGLDDSTIESYAKVVLGESRRIPGPNHGICPICLAEYHPKETVRCIPECEHCFHADCIDEWLKIKGICPRPQNLQHCTYPGFNLKCNNQGRGILNLPGAGDFYVRDINYLTQEIQLYDPSNCLPKRLTDFQMPSLSVFKSVSYRNYTFLTCSTGLVRSRFSVIDCMSNSTISTLATSSTSLANQMKRLYNCSVKSTVSIPVSWTPENDAVFSTDLNNDLVLTWDEPNCKECELKRNYCGFKNATTGKIRCFDASGSGNAENIKIFRIIALALVIPAILCSMCVAFYICYDQRREIRQSLFDLPATNGGGAAVVPHEAEITTGLDDSTIESYTKVVLGESRRVPGKNHLTCSICLADYHPKETVRCIPECEHCFHAECIDEWLKINGTCPVCRNNPSPVHPCTYNPSFNIKCNNQGRAILSLPGAGDFYVRDINYLMQEIQLYDQFDCLPKRLTNFQLPSSSVLKPVYYRNYTFLICSTDLVMSFNVISCMSNSTISTLATSSTNLASQMVSLYNCKVDNTLSIPVSWTPLYEAVFSSDLNNDLVLTWDEPNCQECEVEGQLCGFKNVTSGEIQCFDVAGTGNTKGIQIFRIVALALVIPAITCSLGVTCYICYEQSRDSRRSAALQNTTAGGAAVVPQPETSIGLDDSTIESYTKVVLGESRRIPGPNHGICPICLAEYHPKETVRCIPECEHGFHAECIDEWLKINGTCPVCRNNPSPVHLIPDSRIMANRHLIVFVLIVTICFVIPSTFLVICIAFRFRVAGIHRQYPENGGESAAEAGASRVVGLDESTIQSYRKIVVDKNESSCPICLAEYNAGEIAKCMPGCQHCFHIDCNPNYNNFSLTCTDQGNTLLTIPFSGDFLVQEINYSTKEIKLQNPSNFLPRKLLHLNLFSSPFSTSLQNYTFSLLSHFHGDVRLTWDVHLESGTARKEIILIFFVGVSLILPSVLCLICVSCRAFLELNHRRQVATATASMASLAPMPMIVIEGLDESTIQSYPKVVLGESRRISGIKVMICAICLGEYSAGETLRYIPECEHCFHVECVDKWLKMNSSCPICRNSLHS</sequence>
<dbReference type="Pfam" id="PF13947">
    <property type="entry name" value="GUB_WAK_bind"/>
    <property type="match status" value="3"/>
</dbReference>
<dbReference type="InterPro" id="IPR013083">
    <property type="entry name" value="Znf_RING/FYVE/PHD"/>
</dbReference>
<comment type="subcellular location">
    <subcellularLocation>
        <location evidence="2">Membrane</location>
        <topology evidence="2">Single-pass membrane protein</topology>
    </subcellularLocation>
</comment>
<feature type="transmembrane region" description="Helical" evidence="18">
    <location>
        <begin position="1149"/>
        <end position="1171"/>
    </location>
</feature>
<keyword evidence="22" id="KW-1185">Reference proteome</keyword>
<dbReference type="GO" id="GO:0030247">
    <property type="term" value="F:polysaccharide binding"/>
    <property type="evidence" value="ECO:0007669"/>
    <property type="project" value="InterPro"/>
</dbReference>
<evidence type="ECO:0000256" key="11">
    <source>
        <dbReference type="ARBA" id="ARBA00022989"/>
    </source>
</evidence>
<evidence type="ECO:0000256" key="5">
    <source>
        <dbReference type="ARBA" id="ARBA00022692"/>
    </source>
</evidence>
<comment type="pathway">
    <text evidence="3">Protein modification; protein ubiquitination.</text>
</comment>
<dbReference type="Pfam" id="PF13639">
    <property type="entry name" value="zf-RING_2"/>
    <property type="match status" value="5"/>
</dbReference>
<keyword evidence="12 18" id="KW-0472">Membrane</keyword>
<feature type="transmembrane region" description="Helical" evidence="18">
    <location>
        <begin position="1491"/>
        <end position="1518"/>
    </location>
</feature>
<evidence type="ECO:0000256" key="7">
    <source>
        <dbReference type="ARBA" id="ARBA00022729"/>
    </source>
</evidence>
<dbReference type="Gramene" id="Solyc01g095810.3.1">
    <property type="protein sequence ID" value="Solyc01g095810.3.1"/>
    <property type="gene ID" value="Solyc01g095810.3"/>
</dbReference>
<dbReference type="GO" id="GO:0016020">
    <property type="term" value="C:membrane"/>
    <property type="evidence" value="ECO:0007669"/>
    <property type="project" value="UniProtKB-SubCell"/>
</dbReference>
<name>A0A3Q7ELF4_SOLLC</name>
<keyword evidence="11 18" id="KW-1133">Transmembrane helix</keyword>
<proteinExistence type="inferred from homology"/>
<feature type="domain" description="RING-type" evidence="20">
    <location>
        <begin position="1230"/>
        <end position="1272"/>
    </location>
</feature>
<evidence type="ECO:0000256" key="17">
    <source>
        <dbReference type="PROSITE-ProRule" id="PRU00175"/>
    </source>
</evidence>
<dbReference type="InParanoid" id="A0A3Q7ELF4"/>
<evidence type="ECO:0000256" key="10">
    <source>
        <dbReference type="ARBA" id="ARBA00022833"/>
    </source>
</evidence>
<dbReference type="Proteomes" id="UP000004994">
    <property type="component" value="Chromosome 1"/>
</dbReference>
<feature type="transmembrane region" description="Helical" evidence="18">
    <location>
        <begin position="1292"/>
        <end position="1316"/>
    </location>
</feature>
<dbReference type="PaxDb" id="4081-Solyc01g095860.2.1"/>